<sequence>MRATLFVALLCALAGSLASAAVDTSAWVGRNIYFIVVDRFVRGQTSSSSEPCDGHDWCGGTISGITEKLPYISAMGFDAIWITPIVKQTPWLDNWNGTAYHGYWASDFYEVDPNFGTPEDLHTLVDTAHELEMLFMLDIVANHVGPLHTLDDVMNLGPGLNDPMGAQFHQDPHPDAVPFADYLLDPLTMMEAGPECWPYYTFGPDTCDFTTILDGWFGDLGDLNHENPDVQTYLLDWIDYMRSTYGIDGFRLDTALYIPPSFLASFQEAADVYIVGEIVTYNQTLHASYQEVLTGVLNFPITEHIKTAFSSEGDLSFLGDVLVTQNQPATGYKDVHLLGNFVDNHDSDRFLFNHTGDVLQLKNAATFVNLWHGIPVTYYGTEGGWGGGVTEKSLSEMGEFLKALNDIRELAGFRAGGELVRSEASVVLANARYLAFSRGALLVLVNNRGEEGGGEDEVCFDVVEEWQGASWVAVMGDGSAVSDGSQVCVTTESSGPLVLSPVA</sequence>
<organism evidence="13 14">
    <name type="scientific">Tetraparma gracilis</name>
    <dbReference type="NCBI Taxonomy" id="2962635"/>
    <lineage>
        <taxon>Eukaryota</taxon>
        <taxon>Sar</taxon>
        <taxon>Stramenopiles</taxon>
        <taxon>Ochrophyta</taxon>
        <taxon>Bolidophyceae</taxon>
        <taxon>Parmales</taxon>
        <taxon>Triparmaceae</taxon>
        <taxon>Tetraparma</taxon>
    </lineage>
</organism>
<evidence type="ECO:0000256" key="8">
    <source>
        <dbReference type="ARBA" id="ARBA00022837"/>
    </source>
</evidence>
<feature type="chain" id="PRO_5046573935" description="alpha-amylase" evidence="11">
    <location>
        <begin position="21"/>
        <end position="503"/>
    </location>
</feature>
<dbReference type="SUPFAM" id="SSF51445">
    <property type="entry name" value="(Trans)glycosidases"/>
    <property type="match status" value="1"/>
</dbReference>
<keyword evidence="6 11" id="KW-0732">Signal</keyword>
<dbReference type="PANTHER" id="PTHR10357:SF215">
    <property type="entry name" value="ALPHA-AMYLASE 1"/>
    <property type="match status" value="1"/>
</dbReference>
<dbReference type="PANTHER" id="PTHR10357">
    <property type="entry name" value="ALPHA-AMYLASE FAMILY MEMBER"/>
    <property type="match status" value="1"/>
</dbReference>
<feature type="domain" description="Glycosyl hydrolase family 13 catalytic" evidence="12">
    <location>
        <begin position="34"/>
        <end position="408"/>
    </location>
</feature>
<evidence type="ECO:0000256" key="2">
    <source>
        <dbReference type="ARBA" id="ARBA00001913"/>
    </source>
</evidence>
<keyword evidence="14" id="KW-1185">Reference proteome</keyword>
<evidence type="ECO:0000256" key="10">
    <source>
        <dbReference type="ARBA" id="ARBA00023295"/>
    </source>
</evidence>
<keyword evidence="5" id="KW-0479">Metal-binding</keyword>
<dbReference type="InterPro" id="IPR013777">
    <property type="entry name" value="A-amylase-like"/>
</dbReference>
<dbReference type="SMART" id="SM00642">
    <property type="entry name" value="Aamy"/>
    <property type="match status" value="1"/>
</dbReference>
<evidence type="ECO:0000256" key="5">
    <source>
        <dbReference type="ARBA" id="ARBA00022723"/>
    </source>
</evidence>
<reference evidence="13 14" key="1">
    <citation type="journal article" date="2023" name="Commun. Biol.">
        <title>Genome analysis of Parmales, the sister group of diatoms, reveals the evolutionary specialization of diatoms from phago-mixotrophs to photoautotrophs.</title>
        <authorList>
            <person name="Ban H."/>
            <person name="Sato S."/>
            <person name="Yoshikawa S."/>
            <person name="Yamada K."/>
            <person name="Nakamura Y."/>
            <person name="Ichinomiya M."/>
            <person name="Sato N."/>
            <person name="Blanc-Mathieu R."/>
            <person name="Endo H."/>
            <person name="Kuwata A."/>
            <person name="Ogata H."/>
        </authorList>
    </citation>
    <scope>NUCLEOTIDE SEQUENCE [LARGE SCALE GENOMIC DNA]</scope>
</reference>
<feature type="signal peptide" evidence="11">
    <location>
        <begin position="1"/>
        <end position="20"/>
    </location>
</feature>
<dbReference type="EC" id="3.2.1.1" evidence="4"/>
<evidence type="ECO:0000256" key="9">
    <source>
        <dbReference type="ARBA" id="ARBA00023277"/>
    </source>
</evidence>
<accession>A0ABQ6MVF8</accession>
<evidence type="ECO:0000313" key="13">
    <source>
        <dbReference type="EMBL" id="GMI34318.1"/>
    </source>
</evidence>
<evidence type="ECO:0000313" key="14">
    <source>
        <dbReference type="Proteomes" id="UP001165060"/>
    </source>
</evidence>
<evidence type="ECO:0000256" key="1">
    <source>
        <dbReference type="ARBA" id="ARBA00000548"/>
    </source>
</evidence>
<dbReference type="InterPro" id="IPR017853">
    <property type="entry name" value="GH"/>
</dbReference>
<dbReference type="Pfam" id="PF00128">
    <property type="entry name" value="Alpha-amylase"/>
    <property type="match status" value="1"/>
</dbReference>
<proteinExistence type="inferred from homology"/>
<evidence type="ECO:0000256" key="6">
    <source>
        <dbReference type="ARBA" id="ARBA00022729"/>
    </source>
</evidence>
<evidence type="ECO:0000256" key="4">
    <source>
        <dbReference type="ARBA" id="ARBA00012595"/>
    </source>
</evidence>
<dbReference type="InterPro" id="IPR006047">
    <property type="entry name" value="GH13_cat_dom"/>
</dbReference>
<comment type="caution">
    <text evidence="13">The sequence shown here is derived from an EMBL/GenBank/DDBJ whole genome shotgun (WGS) entry which is preliminary data.</text>
</comment>
<keyword evidence="9" id="KW-0119">Carbohydrate metabolism</keyword>
<dbReference type="Proteomes" id="UP001165060">
    <property type="component" value="Unassembled WGS sequence"/>
</dbReference>
<dbReference type="PIRSF" id="PIRSF001024">
    <property type="entry name" value="Alph-amyl_fung"/>
    <property type="match status" value="1"/>
</dbReference>
<keyword evidence="10" id="KW-0326">Glycosidase</keyword>
<comment type="cofactor">
    <cofactor evidence="2">
        <name>Ca(2+)</name>
        <dbReference type="ChEBI" id="CHEBI:29108"/>
    </cofactor>
</comment>
<evidence type="ECO:0000259" key="12">
    <source>
        <dbReference type="SMART" id="SM00642"/>
    </source>
</evidence>
<name>A0ABQ6MVF8_9STRA</name>
<comment type="similarity">
    <text evidence="3">Belongs to the glycosyl hydrolase 13 family.</text>
</comment>
<evidence type="ECO:0000256" key="3">
    <source>
        <dbReference type="ARBA" id="ARBA00008061"/>
    </source>
</evidence>
<keyword evidence="8" id="KW-0106">Calcium</keyword>
<protein>
    <recommendedName>
        <fullName evidence="4">alpha-amylase</fullName>
        <ecNumber evidence="4">3.2.1.1</ecNumber>
    </recommendedName>
</protein>
<keyword evidence="7" id="KW-0378">Hydrolase</keyword>
<gene>
    <name evidence="13" type="ORF">TeGR_g8413</name>
</gene>
<dbReference type="EMBL" id="BRYB01003302">
    <property type="protein sequence ID" value="GMI34318.1"/>
    <property type="molecule type" value="Genomic_DNA"/>
</dbReference>
<dbReference type="Gene3D" id="3.20.20.80">
    <property type="entry name" value="Glycosidases"/>
    <property type="match status" value="1"/>
</dbReference>
<evidence type="ECO:0000256" key="7">
    <source>
        <dbReference type="ARBA" id="ARBA00022801"/>
    </source>
</evidence>
<evidence type="ECO:0000256" key="11">
    <source>
        <dbReference type="SAM" id="SignalP"/>
    </source>
</evidence>
<comment type="catalytic activity">
    <reaction evidence="1">
        <text>Endohydrolysis of (1-&gt;4)-alpha-D-glucosidic linkages in polysaccharides containing three or more (1-&gt;4)-alpha-linked D-glucose units.</text>
        <dbReference type="EC" id="3.2.1.1"/>
    </reaction>
</comment>